<protein>
    <submittedName>
        <fullName evidence="5">AAEL016977-PA</fullName>
    </submittedName>
</protein>
<sequence>MLLYNGFAFVKDRETANSCNWKCSLFGKLKCRARAVSKKVDGRLMMKITKSDHNHARLPGGAYFGKTVQGYLMLWHGNYGYFREKQKHNTTNWKCSCYTKHHCKARAVTKEIGGEYYFRITCDAHTHPPFNSSSWPSKRKNDPSPLTSVVYCNGRCFVYLEQTGSYSAVHQWVSIHPFENHRGLPVLDLQRVQSSTMHSSCRIAYWRAE</sequence>
<dbReference type="HOGENOM" id="CLU_1190879_0_0_1"/>
<keyword evidence="3" id="KW-0862">Zinc</keyword>
<evidence type="ECO:0000313" key="6">
    <source>
        <dbReference type="Proteomes" id="UP000682892"/>
    </source>
</evidence>
<gene>
    <name evidence="5" type="ORF">AaeL_AAEL016977</name>
</gene>
<reference evidence="5" key="1">
    <citation type="submission" date="2005-10" db="EMBL/GenBank/DDBJ databases">
        <authorList>
            <person name="Loftus B.J."/>
            <person name="Nene V.M."/>
            <person name="Hannick L.I."/>
            <person name="Bidwell S."/>
            <person name="Haas B."/>
            <person name="Amedeo P."/>
            <person name="Orvis J."/>
            <person name="Wortman J.R."/>
            <person name="White O.R."/>
            <person name="Salzberg S."/>
            <person name="Shumway M."/>
            <person name="Koo H."/>
            <person name="Zhao Y."/>
            <person name="Holmes M."/>
            <person name="Miller J."/>
            <person name="Schatz M."/>
            <person name="Pop M."/>
            <person name="Pai G."/>
            <person name="Utterback T."/>
            <person name="Rogers Y.-H."/>
            <person name="Kravitz S."/>
            <person name="Fraser C.M."/>
        </authorList>
    </citation>
    <scope>NUCLEOTIDE SEQUENCE</scope>
    <source>
        <strain evidence="5">Liverpool</strain>
    </source>
</reference>
<organism evidence="5 6">
    <name type="scientific">Aedes aegypti</name>
    <name type="common">Yellowfever mosquito</name>
    <name type="synonym">Culex aegypti</name>
    <dbReference type="NCBI Taxonomy" id="7159"/>
    <lineage>
        <taxon>Eukaryota</taxon>
        <taxon>Metazoa</taxon>
        <taxon>Ecdysozoa</taxon>
        <taxon>Arthropoda</taxon>
        <taxon>Hexapoda</taxon>
        <taxon>Insecta</taxon>
        <taxon>Pterygota</taxon>
        <taxon>Neoptera</taxon>
        <taxon>Endopterygota</taxon>
        <taxon>Diptera</taxon>
        <taxon>Nematocera</taxon>
        <taxon>Culicoidea</taxon>
        <taxon>Culicidae</taxon>
        <taxon>Culicinae</taxon>
        <taxon>Aedini</taxon>
        <taxon>Aedes</taxon>
        <taxon>Stegomyia</taxon>
    </lineage>
</organism>
<evidence type="ECO:0000256" key="3">
    <source>
        <dbReference type="ARBA" id="ARBA00022833"/>
    </source>
</evidence>
<dbReference type="AlphaFoldDB" id="J9HI56"/>
<dbReference type="PhylomeDB" id="J9HI56"/>
<feature type="domain" description="FLYWCH-type" evidence="4">
    <location>
        <begin position="1"/>
        <end position="55"/>
    </location>
</feature>
<dbReference type="Gene3D" id="2.20.25.240">
    <property type="match status" value="2"/>
</dbReference>
<keyword evidence="2" id="KW-0863">Zinc-finger</keyword>
<reference evidence="5" key="3">
    <citation type="submission" date="2012-09" db="EMBL/GenBank/DDBJ databases">
        <authorList>
            <consortium name="VectorBase"/>
        </authorList>
    </citation>
    <scope>NUCLEOTIDE SEQUENCE</scope>
    <source>
        <strain evidence="5">Liverpool</strain>
    </source>
</reference>
<dbReference type="eggNOG" id="ENOG502T0FK">
    <property type="taxonomic scope" value="Eukaryota"/>
</dbReference>
<dbReference type="InterPro" id="IPR007588">
    <property type="entry name" value="Znf_FLYWCH"/>
</dbReference>
<dbReference type="GO" id="GO:0008270">
    <property type="term" value="F:zinc ion binding"/>
    <property type="evidence" value="ECO:0007669"/>
    <property type="project" value="UniProtKB-KW"/>
</dbReference>
<keyword evidence="1" id="KW-0479">Metal-binding</keyword>
<dbReference type="EMBL" id="CH477310">
    <property type="protein sequence ID" value="EJY57544.1"/>
    <property type="molecule type" value="Genomic_DNA"/>
</dbReference>
<accession>J9HI56</accession>
<dbReference type="Pfam" id="PF04500">
    <property type="entry name" value="FLYWCH"/>
    <property type="match status" value="2"/>
</dbReference>
<reference evidence="5" key="2">
    <citation type="journal article" date="2007" name="Science">
        <title>Genome sequence of Aedes aegypti, a major arbovirus vector.</title>
        <authorList>
            <person name="Nene V."/>
            <person name="Wortman J.R."/>
            <person name="Lawson D."/>
            <person name="Haas B."/>
            <person name="Kodira C."/>
            <person name="Tu Z.J."/>
            <person name="Loftus B."/>
            <person name="Xi Z."/>
            <person name="Megy K."/>
            <person name="Grabherr M."/>
            <person name="Ren Q."/>
            <person name="Zdobnov E.M."/>
            <person name="Lobo N.F."/>
            <person name="Campbell K.S."/>
            <person name="Brown S.E."/>
            <person name="Bonaldo M.F."/>
            <person name="Zhu J."/>
            <person name="Sinkins S.P."/>
            <person name="Hogenkamp D.G."/>
            <person name="Amedeo P."/>
            <person name="Arensburger P."/>
            <person name="Atkinson P.W."/>
            <person name="Bidwell S."/>
            <person name="Biedler J."/>
            <person name="Birney E."/>
            <person name="Bruggner R.V."/>
            <person name="Costas J."/>
            <person name="Coy M.R."/>
            <person name="Crabtree J."/>
            <person name="Crawford M."/>
            <person name="Debruyn B."/>
            <person name="Decaprio D."/>
            <person name="Eiglmeier K."/>
            <person name="Eisenstadt E."/>
            <person name="El-Dorry H."/>
            <person name="Gelbart W.M."/>
            <person name="Gomes S.L."/>
            <person name="Hammond M."/>
            <person name="Hannick L.I."/>
            <person name="Hogan J.R."/>
            <person name="Holmes M.H."/>
            <person name="Jaffe D."/>
            <person name="Johnston J.S."/>
            <person name="Kennedy R.C."/>
            <person name="Koo H."/>
            <person name="Kravitz S."/>
            <person name="Kriventseva E.V."/>
            <person name="Kulp D."/>
            <person name="Labutti K."/>
            <person name="Lee E."/>
            <person name="Li S."/>
            <person name="Lovin D.D."/>
            <person name="Mao C."/>
            <person name="Mauceli E."/>
            <person name="Menck C.F."/>
            <person name="Miller J.R."/>
            <person name="Montgomery P."/>
            <person name="Mori A."/>
            <person name="Nascimento A.L."/>
            <person name="Naveira H.F."/>
            <person name="Nusbaum C."/>
            <person name="O'leary S."/>
            <person name="Orvis J."/>
            <person name="Pertea M."/>
            <person name="Quesneville H."/>
            <person name="Reidenbach K.R."/>
            <person name="Rogers Y.H."/>
            <person name="Roth C.W."/>
            <person name="Schneider J.R."/>
            <person name="Schatz M."/>
            <person name="Shumway M."/>
            <person name="Stanke M."/>
            <person name="Stinson E.O."/>
            <person name="Tubio J.M."/>
            <person name="Vanzee J.P."/>
            <person name="Verjovski-Almeida S."/>
            <person name="Werner D."/>
            <person name="White O."/>
            <person name="Wyder S."/>
            <person name="Zeng Q."/>
            <person name="Zhao Q."/>
            <person name="Zhao Y."/>
            <person name="Hill C.A."/>
            <person name="Raikhel A.S."/>
            <person name="Soares M.B."/>
            <person name="Knudson D.L."/>
            <person name="Lee N.H."/>
            <person name="Galagan J."/>
            <person name="Salzberg S.L."/>
            <person name="Paulsen I.T."/>
            <person name="Dimopoulos G."/>
            <person name="Collins F.H."/>
            <person name="Birren B."/>
            <person name="Fraser-Liggett C.M."/>
            <person name="Severson D.W."/>
        </authorList>
    </citation>
    <scope>NUCLEOTIDE SEQUENCE [LARGE SCALE GENOMIC DNA]</scope>
    <source>
        <strain evidence="5">Liverpool</strain>
    </source>
</reference>
<evidence type="ECO:0000313" key="5">
    <source>
        <dbReference type="EMBL" id="EJY57544.1"/>
    </source>
</evidence>
<evidence type="ECO:0000256" key="1">
    <source>
        <dbReference type="ARBA" id="ARBA00022723"/>
    </source>
</evidence>
<name>J9HI56_AEDAE</name>
<feature type="domain" description="FLYWCH-type" evidence="4">
    <location>
        <begin position="67"/>
        <end position="127"/>
    </location>
</feature>
<dbReference type="PaxDb" id="7159-AAEL016977-PA"/>
<evidence type="ECO:0000259" key="4">
    <source>
        <dbReference type="Pfam" id="PF04500"/>
    </source>
</evidence>
<evidence type="ECO:0000256" key="2">
    <source>
        <dbReference type="ARBA" id="ARBA00022771"/>
    </source>
</evidence>
<dbReference type="Proteomes" id="UP000682892">
    <property type="component" value="Chromosome 1"/>
</dbReference>
<proteinExistence type="predicted"/>